<name>A0A8W8N0B4_MAGGI</name>
<keyword evidence="5" id="KW-1185">Reference proteome</keyword>
<dbReference type="PROSITE" id="PS01180">
    <property type="entry name" value="CUB"/>
    <property type="match status" value="1"/>
</dbReference>
<dbReference type="InterPro" id="IPR052129">
    <property type="entry name" value="Spermadhesin-Link_domain"/>
</dbReference>
<evidence type="ECO:0000313" key="5">
    <source>
        <dbReference type="Proteomes" id="UP000005408"/>
    </source>
</evidence>
<comment type="caution">
    <text evidence="2">Lacks conserved residue(s) required for the propagation of feature annotation.</text>
</comment>
<evidence type="ECO:0000259" key="3">
    <source>
        <dbReference type="PROSITE" id="PS01180"/>
    </source>
</evidence>
<protein>
    <recommendedName>
        <fullName evidence="3">CUB domain-containing protein</fullName>
    </recommendedName>
</protein>
<dbReference type="AlphaFoldDB" id="A0A8W8N0B4"/>
<dbReference type="SUPFAM" id="SSF49854">
    <property type="entry name" value="Spermadhesin, CUB domain"/>
    <property type="match status" value="1"/>
</dbReference>
<keyword evidence="1" id="KW-1015">Disulfide bond</keyword>
<dbReference type="PANTHER" id="PTHR46908:SF4">
    <property type="entry name" value="TUMOR NECROSIS FACTOR-INDUCIBLE GENE 6 PROTEIN"/>
    <property type="match status" value="1"/>
</dbReference>
<dbReference type="Gene3D" id="2.60.120.290">
    <property type="entry name" value="Spermadhesin, CUB domain"/>
    <property type="match status" value="1"/>
</dbReference>
<evidence type="ECO:0000313" key="4">
    <source>
        <dbReference type="EnsemblMetazoa" id="G3792.1:cds"/>
    </source>
</evidence>
<sequence length="127" mass="14266">MYGRVILPVKLSPQISGNNRIEITFKDFLLEYSNNCQSDSLEVQLETDVSIPGKRYCGSELTNTTLVSKGNFAIVTLRTNARNHGRGFQLTANPVQSRARSISDHFMNIPISFWKKLFEVPGRFGLG</sequence>
<feature type="domain" description="CUB" evidence="3">
    <location>
        <begin position="1"/>
        <end position="95"/>
    </location>
</feature>
<proteinExistence type="predicted"/>
<dbReference type="SMART" id="SM00042">
    <property type="entry name" value="CUB"/>
    <property type="match status" value="1"/>
</dbReference>
<dbReference type="InterPro" id="IPR000859">
    <property type="entry name" value="CUB_dom"/>
</dbReference>
<organism evidence="4 5">
    <name type="scientific">Magallana gigas</name>
    <name type="common">Pacific oyster</name>
    <name type="synonym">Crassostrea gigas</name>
    <dbReference type="NCBI Taxonomy" id="29159"/>
    <lineage>
        <taxon>Eukaryota</taxon>
        <taxon>Metazoa</taxon>
        <taxon>Spiralia</taxon>
        <taxon>Lophotrochozoa</taxon>
        <taxon>Mollusca</taxon>
        <taxon>Bivalvia</taxon>
        <taxon>Autobranchia</taxon>
        <taxon>Pteriomorphia</taxon>
        <taxon>Ostreida</taxon>
        <taxon>Ostreoidea</taxon>
        <taxon>Ostreidae</taxon>
        <taxon>Magallana</taxon>
    </lineage>
</organism>
<dbReference type="PANTHER" id="PTHR46908">
    <property type="entry name" value="CUBILIN-LIKE PROTEIN"/>
    <property type="match status" value="1"/>
</dbReference>
<dbReference type="InterPro" id="IPR035914">
    <property type="entry name" value="Sperma_CUB_dom_sf"/>
</dbReference>
<reference evidence="4" key="1">
    <citation type="submission" date="2022-08" db="UniProtKB">
        <authorList>
            <consortium name="EnsemblMetazoa"/>
        </authorList>
    </citation>
    <scope>IDENTIFICATION</scope>
    <source>
        <strain evidence="4">05x7-T-G4-1.051#20</strain>
    </source>
</reference>
<dbReference type="EnsemblMetazoa" id="G3792.1">
    <property type="protein sequence ID" value="G3792.1:cds"/>
    <property type="gene ID" value="G3792"/>
</dbReference>
<evidence type="ECO:0000256" key="2">
    <source>
        <dbReference type="PROSITE-ProRule" id="PRU00059"/>
    </source>
</evidence>
<accession>A0A8W8N0B4</accession>
<dbReference type="CDD" id="cd00041">
    <property type="entry name" value="CUB"/>
    <property type="match status" value="1"/>
</dbReference>
<dbReference type="Pfam" id="PF00431">
    <property type="entry name" value="CUB"/>
    <property type="match status" value="1"/>
</dbReference>
<evidence type="ECO:0000256" key="1">
    <source>
        <dbReference type="ARBA" id="ARBA00023157"/>
    </source>
</evidence>
<dbReference type="Proteomes" id="UP000005408">
    <property type="component" value="Unassembled WGS sequence"/>
</dbReference>